<dbReference type="Proteomes" id="UP000631114">
    <property type="component" value="Unassembled WGS sequence"/>
</dbReference>
<evidence type="ECO:0000256" key="3">
    <source>
        <dbReference type="ARBA" id="ARBA00022640"/>
    </source>
</evidence>
<comment type="caution">
    <text evidence="7">The sequence shown here is derived from an EMBL/GenBank/DDBJ whole genome shotgun (WGS) entry which is preliminary data.</text>
</comment>
<evidence type="ECO:0000313" key="7">
    <source>
        <dbReference type="EMBL" id="KAF9604380.1"/>
    </source>
</evidence>
<comment type="subcellular location">
    <subcellularLocation>
        <location evidence="1">Plastid</location>
        <location evidence="1">Chloroplast</location>
    </subcellularLocation>
</comment>
<organism evidence="7 8">
    <name type="scientific">Coptis chinensis</name>
    <dbReference type="NCBI Taxonomy" id="261450"/>
    <lineage>
        <taxon>Eukaryota</taxon>
        <taxon>Viridiplantae</taxon>
        <taxon>Streptophyta</taxon>
        <taxon>Embryophyta</taxon>
        <taxon>Tracheophyta</taxon>
        <taxon>Spermatophyta</taxon>
        <taxon>Magnoliopsida</taxon>
        <taxon>Ranunculales</taxon>
        <taxon>Ranunculaceae</taxon>
        <taxon>Coptidoideae</taxon>
        <taxon>Coptis</taxon>
    </lineage>
</organism>
<keyword evidence="3" id="KW-0934">Plastid</keyword>
<sequence>MVCSISTTTEMPDNFTIPIVVKACAGLLELEMGRTIHGFVKKSEKKIGSDMFVGSALIELYSKCGEMGDALRVFQEFCEPDVVLWTSMVTGYQQNGNAEEALSFFSKMVLKHGVVPDPVTLVSALTACVQLGFLLTGKSVHGFVIRMGFNTGLSLVNSLLNMYAKTGSVDNARKLFGLMDEKDIISWSSMIGCYTQNGKTTEALGLFNEMVEKRVEFNSVTVVSALQACAVACNISEGRRIHELARRKAFEIEKSVSTALIDMYVKCSCLEEAVYLFKRTPQKDVVLWSVLISGYAQNGLPNESLQLFSRMLLNGCRPDAVTMVKVLMACSKLGVLQQALCLHAYLISSGFDDKVYVGAALIDLYSKSGSLDNSVKVFEGMNKRDIVVWSAMIAGYGIHGLGQEAIGVFNRLTESSAVKPNNITFLSVLSACSHTGLVDEGIEIFNRMVRDFHIEPTLEHYSIMVDLLGRTGKLDEAMHLIDQMAVPSGPHVWGALLGACRIHNNIKMGEIAAKNLLRLDPEHAGYYLLLSNMYGEDGKWENMLKVRVAVKEKDLQRMPGQSTII</sequence>
<dbReference type="PANTHER" id="PTHR24015:SF2014">
    <property type="entry name" value="PENTATRICOPEPTIDE REPEAT-CONTAINING PROTEIN"/>
    <property type="match status" value="1"/>
</dbReference>
<dbReference type="SUPFAM" id="SSF48452">
    <property type="entry name" value="TPR-like"/>
    <property type="match status" value="1"/>
</dbReference>
<evidence type="ECO:0000256" key="4">
    <source>
        <dbReference type="ARBA" id="ARBA00022737"/>
    </source>
</evidence>
<dbReference type="Pfam" id="PF13041">
    <property type="entry name" value="PPR_2"/>
    <property type="match status" value="3"/>
</dbReference>
<dbReference type="OrthoDB" id="185373at2759"/>
<dbReference type="InterPro" id="IPR046960">
    <property type="entry name" value="PPR_At4g14850-like_plant"/>
</dbReference>
<accession>A0A835HRA8</accession>
<protein>
    <recommendedName>
        <fullName evidence="9">Pentatricopeptide repeat-containing protein</fullName>
    </recommendedName>
</protein>
<feature type="repeat" description="PPR" evidence="6">
    <location>
        <begin position="421"/>
        <end position="456"/>
    </location>
</feature>
<dbReference type="InterPro" id="IPR011990">
    <property type="entry name" value="TPR-like_helical_dom_sf"/>
</dbReference>
<dbReference type="GO" id="GO:0009451">
    <property type="term" value="P:RNA modification"/>
    <property type="evidence" value="ECO:0007669"/>
    <property type="project" value="InterPro"/>
</dbReference>
<evidence type="ECO:0000256" key="5">
    <source>
        <dbReference type="ARBA" id="ARBA00022946"/>
    </source>
</evidence>
<dbReference type="Pfam" id="PF01535">
    <property type="entry name" value="PPR"/>
    <property type="match status" value="6"/>
</dbReference>
<evidence type="ECO:0000256" key="2">
    <source>
        <dbReference type="ARBA" id="ARBA00022528"/>
    </source>
</evidence>
<dbReference type="EMBL" id="JADFTS010000005">
    <property type="protein sequence ID" value="KAF9604380.1"/>
    <property type="molecule type" value="Genomic_DNA"/>
</dbReference>
<dbReference type="InterPro" id="IPR002885">
    <property type="entry name" value="PPR_rpt"/>
</dbReference>
<evidence type="ECO:0000256" key="1">
    <source>
        <dbReference type="ARBA" id="ARBA00004229"/>
    </source>
</evidence>
<feature type="repeat" description="PPR" evidence="6">
    <location>
        <begin position="284"/>
        <end position="318"/>
    </location>
</feature>
<dbReference type="PANTHER" id="PTHR24015">
    <property type="entry name" value="OS07G0578800 PROTEIN-RELATED"/>
    <property type="match status" value="1"/>
</dbReference>
<evidence type="ECO:0008006" key="9">
    <source>
        <dbReference type="Google" id="ProtNLM"/>
    </source>
</evidence>
<dbReference type="InterPro" id="IPR046848">
    <property type="entry name" value="E_motif"/>
</dbReference>
<dbReference type="NCBIfam" id="TIGR00756">
    <property type="entry name" value="PPR"/>
    <property type="match status" value="6"/>
</dbReference>
<feature type="repeat" description="PPR" evidence="6">
    <location>
        <begin position="81"/>
        <end position="116"/>
    </location>
</feature>
<name>A0A835HRA8_9MAGN</name>
<dbReference type="Pfam" id="PF20431">
    <property type="entry name" value="E_motif"/>
    <property type="match status" value="1"/>
</dbReference>
<feature type="repeat" description="PPR" evidence="6">
    <location>
        <begin position="183"/>
        <end position="217"/>
    </location>
</feature>
<keyword evidence="4" id="KW-0677">Repeat</keyword>
<evidence type="ECO:0000313" key="8">
    <source>
        <dbReference type="Proteomes" id="UP000631114"/>
    </source>
</evidence>
<reference evidence="7 8" key="1">
    <citation type="submission" date="2020-10" db="EMBL/GenBank/DDBJ databases">
        <title>The Coptis chinensis genome and diversification of protoberbering-type alkaloids.</title>
        <authorList>
            <person name="Wang B."/>
            <person name="Shu S."/>
            <person name="Song C."/>
            <person name="Liu Y."/>
        </authorList>
    </citation>
    <scope>NUCLEOTIDE SEQUENCE [LARGE SCALE GENOMIC DNA]</scope>
    <source>
        <strain evidence="7">HL-2020</strain>
        <tissue evidence="7">Leaf</tissue>
    </source>
</reference>
<dbReference type="FunFam" id="1.25.40.10:FF:000395">
    <property type="entry name" value="Pentatricopeptide repeat-containing protein chloroplastic"/>
    <property type="match status" value="1"/>
</dbReference>
<dbReference type="GO" id="GO:0009507">
    <property type="term" value="C:chloroplast"/>
    <property type="evidence" value="ECO:0007669"/>
    <property type="project" value="UniProtKB-SubCell"/>
</dbReference>
<keyword evidence="2" id="KW-0150">Chloroplast</keyword>
<dbReference type="GO" id="GO:0003723">
    <property type="term" value="F:RNA binding"/>
    <property type="evidence" value="ECO:0007669"/>
    <property type="project" value="InterPro"/>
</dbReference>
<dbReference type="AlphaFoldDB" id="A0A835HRA8"/>
<dbReference type="FunFam" id="1.25.40.10:FF:000090">
    <property type="entry name" value="Pentatricopeptide repeat-containing protein, chloroplastic"/>
    <property type="match status" value="1"/>
</dbReference>
<dbReference type="FunFam" id="1.25.40.10:FF:000436">
    <property type="entry name" value="Pentatricopeptide repeat-containing protein At5g39350 family"/>
    <property type="match status" value="1"/>
</dbReference>
<keyword evidence="8" id="KW-1185">Reference proteome</keyword>
<dbReference type="Gene3D" id="1.25.40.10">
    <property type="entry name" value="Tetratricopeptide repeat domain"/>
    <property type="match status" value="4"/>
</dbReference>
<dbReference type="FunFam" id="1.25.40.10:FF:000031">
    <property type="entry name" value="Pentatricopeptide repeat-containing protein mitochondrial"/>
    <property type="match status" value="1"/>
</dbReference>
<gene>
    <name evidence="7" type="ORF">IFM89_006389</name>
</gene>
<keyword evidence="5" id="KW-0809">Transit peptide</keyword>
<feature type="repeat" description="PPR" evidence="6">
    <location>
        <begin position="385"/>
        <end position="420"/>
    </location>
</feature>
<evidence type="ECO:0000256" key="6">
    <source>
        <dbReference type="PROSITE-ProRule" id="PRU00708"/>
    </source>
</evidence>
<dbReference type="PROSITE" id="PS51375">
    <property type="entry name" value="PPR"/>
    <property type="match status" value="5"/>
</dbReference>
<proteinExistence type="predicted"/>